<dbReference type="EMBL" id="CP000551">
    <property type="protein sequence ID" value="ABM70731.1"/>
    <property type="molecule type" value="Genomic_DNA"/>
</dbReference>
<reference evidence="1 2" key="1">
    <citation type="journal article" date="2007" name="PLoS Genet.">
        <title>Patterns and implications of gene gain and loss in the evolution of Prochlorococcus.</title>
        <authorList>
            <person name="Kettler G.C."/>
            <person name="Martiny A.C."/>
            <person name="Huang K."/>
            <person name="Zucker J."/>
            <person name="Coleman M.L."/>
            <person name="Rodrigue S."/>
            <person name="Chen F."/>
            <person name="Lapidus A."/>
            <person name="Ferriera S."/>
            <person name="Johnson J."/>
            <person name="Steglich C."/>
            <person name="Church G.M."/>
            <person name="Richardson P."/>
            <person name="Chisholm S.W."/>
        </authorList>
    </citation>
    <scope>NUCLEOTIDE SEQUENCE [LARGE SCALE GENOMIC DNA]</scope>
    <source>
        <strain evidence="1 2">AS9601</strain>
    </source>
</reference>
<dbReference type="KEGG" id="pmb:A9601_14481"/>
<gene>
    <name evidence="1" type="ordered locus">A9601_14481</name>
</gene>
<dbReference type="STRING" id="146891.A9601_14481"/>
<protein>
    <submittedName>
        <fullName evidence="1">Uncharacterized protein</fullName>
    </submittedName>
</protein>
<dbReference type="RefSeq" id="WP_011818868.1">
    <property type="nucleotide sequence ID" value="NC_008816.1"/>
</dbReference>
<evidence type="ECO:0000313" key="2">
    <source>
        <dbReference type="Proteomes" id="UP000002590"/>
    </source>
</evidence>
<sequence length="144" mass="17276">MNRKSCVYVIPFKVNNWQLPIRVQVSYARDYSKRKNLIFSLPKSELLFSKKYNTLNLLLKNGFSEFIIFSEILIANKECLKILKIWREFFKKDNSACPLFHFTYSDESMDINKLILTIEKVIRNKKYAMSYKNLKTLRNKNMKK</sequence>
<organism evidence="1 2">
    <name type="scientific">Prochlorococcus marinus (strain AS9601)</name>
    <dbReference type="NCBI Taxonomy" id="146891"/>
    <lineage>
        <taxon>Bacteria</taxon>
        <taxon>Bacillati</taxon>
        <taxon>Cyanobacteriota</taxon>
        <taxon>Cyanophyceae</taxon>
        <taxon>Synechococcales</taxon>
        <taxon>Prochlorococcaceae</taxon>
        <taxon>Prochlorococcus</taxon>
    </lineage>
</organism>
<dbReference type="NCBIfam" id="TIGR04323">
    <property type="entry name" value="SpoChoClust_1"/>
    <property type="match status" value="1"/>
</dbReference>
<accession>A2BSH0</accession>
<dbReference type="InterPro" id="IPR027610">
    <property type="entry name" value="SpoChClust_LIC12192"/>
</dbReference>
<dbReference type="Proteomes" id="UP000002590">
    <property type="component" value="Chromosome"/>
</dbReference>
<evidence type="ECO:0000313" key="1">
    <source>
        <dbReference type="EMBL" id="ABM70731.1"/>
    </source>
</evidence>
<dbReference type="HOGENOM" id="CLU_1794753_0_0_3"/>
<proteinExistence type="predicted"/>
<dbReference type="AlphaFoldDB" id="A2BSH0"/>
<name>A2BSH0_PROMS</name>